<organism evidence="5 6">
    <name type="scientific">Mycena rosella</name>
    <name type="common">Pink bonnet</name>
    <name type="synonym">Agaricus rosellus</name>
    <dbReference type="NCBI Taxonomy" id="1033263"/>
    <lineage>
        <taxon>Eukaryota</taxon>
        <taxon>Fungi</taxon>
        <taxon>Dikarya</taxon>
        <taxon>Basidiomycota</taxon>
        <taxon>Agaricomycotina</taxon>
        <taxon>Agaricomycetes</taxon>
        <taxon>Agaricomycetidae</taxon>
        <taxon>Agaricales</taxon>
        <taxon>Marasmiineae</taxon>
        <taxon>Mycenaceae</taxon>
        <taxon>Mycena</taxon>
    </lineage>
</organism>
<evidence type="ECO:0000313" key="6">
    <source>
        <dbReference type="Proteomes" id="UP001221757"/>
    </source>
</evidence>
<comment type="caution">
    <text evidence="5">The sequence shown here is derived from an EMBL/GenBank/DDBJ whole genome shotgun (WGS) entry which is preliminary data.</text>
</comment>
<evidence type="ECO:0000256" key="3">
    <source>
        <dbReference type="ARBA" id="ARBA00023134"/>
    </source>
</evidence>
<dbReference type="EMBL" id="JARKIE010000309">
    <property type="protein sequence ID" value="KAJ7655469.1"/>
    <property type="molecule type" value="Genomic_DNA"/>
</dbReference>
<reference evidence="5" key="1">
    <citation type="submission" date="2023-03" db="EMBL/GenBank/DDBJ databases">
        <title>Massive genome expansion in bonnet fungi (Mycena s.s.) driven by repeated elements and novel gene families across ecological guilds.</title>
        <authorList>
            <consortium name="Lawrence Berkeley National Laboratory"/>
            <person name="Harder C.B."/>
            <person name="Miyauchi S."/>
            <person name="Viragh M."/>
            <person name="Kuo A."/>
            <person name="Thoen E."/>
            <person name="Andreopoulos B."/>
            <person name="Lu D."/>
            <person name="Skrede I."/>
            <person name="Drula E."/>
            <person name="Henrissat B."/>
            <person name="Morin E."/>
            <person name="Kohler A."/>
            <person name="Barry K."/>
            <person name="LaButti K."/>
            <person name="Morin E."/>
            <person name="Salamov A."/>
            <person name="Lipzen A."/>
            <person name="Mereny Z."/>
            <person name="Hegedus B."/>
            <person name="Baldrian P."/>
            <person name="Stursova M."/>
            <person name="Weitz H."/>
            <person name="Taylor A."/>
            <person name="Grigoriev I.V."/>
            <person name="Nagy L.G."/>
            <person name="Martin F."/>
            <person name="Kauserud H."/>
        </authorList>
    </citation>
    <scope>NUCLEOTIDE SEQUENCE</scope>
    <source>
        <strain evidence="5">CBHHK067</strain>
    </source>
</reference>
<dbReference type="GO" id="GO:0005770">
    <property type="term" value="C:late endosome"/>
    <property type="evidence" value="ECO:0007669"/>
    <property type="project" value="TreeGrafter"/>
</dbReference>
<feature type="non-terminal residue" evidence="5">
    <location>
        <position position="1"/>
    </location>
</feature>
<dbReference type="AlphaFoldDB" id="A0AAD7CNY8"/>
<dbReference type="Gene3D" id="3.40.50.300">
    <property type="entry name" value="P-loop containing nucleotide triphosphate hydrolases"/>
    <property type="match status" value="1"/>
</dbReference>
<sequence>MPTFKVVVIGASGVGKTSLRGQYISARFSTSYRATIGADFITKTLPPPPSSPPNSEPTTLQIWDTAGQERFASLAAAFFRGADAAVLMYDVTRPETLTALTTWWAEFCARAPVSEEDVRRGRFCVVVVGNKCDL</sequence>
<accession>A0AAD7CNY8</accession>
<keyword evidence="3" id="KW-0342">GTP-binding</keyword>
<dbReference type="PROSITE" id="PS51421">
    <property type="entry name" value="RAS"/>
    <property type="match status" value="1"/>
</dbReference>
<dbReference type="SMART" id="SM00175">
    <property type="entry name" value="RAB"/>
    <property type="match status" value="1"/>
</dbReference>
<keyword evidence="4" id="KW-0449">Lipoprotein</keyword>
<dbReference type="PRINTS" id="PR00449">
    <property type="entry name" value="RASTRNSFRMNG"/>
</dbReference>
<evidence type="ECO:0000256" key="1">
    <source>
        <dbReference type="ARBA" id="ARBA00006270"/>
    </source>
</evidence>
<dbReference type="GO" id="GO:0000329">
    <property type="term" value="C:fungal-type vacuole membrane"/>
    <property type="evidence" value="ECO:0007669"/>
    <property type="project" value="TreeGrafter"/>
</dbReference>
<comment type="similarity">
    <text evidence="1">Belongs to the small GTPase superfamily. Rab family.</text>
</comment>
<dbReference type="PROSITE" id="PS51419">
    <property type="entry name" value="RAB"/>
    <property type="match status" value="1"/>
</dbReference>
<dbReference type="GO" id="GO:0003924">
    <property type="term" value="F:GTPase activity"/>
    <property type="evidence" value="ECO:0007669"/>
    <property type="project" value="InterPro"/>
</dbReference>
<keyword evidence="5" id="KW-0378">Hydrolase</keyword>
<dbReference type="InterPro" id="IPR005225">
    <property type="entry name" value="Small_GTP-bd"/>
</dbReference>
<keyword evidence="2" id="KW-0547">Nucleotide-binding</keyword>
<dbReference type="SMART" id="SM00174">
    <property type="entry name" value="RHO"/>
    <property type="match status" value="1"/>
</dbReference>
<dbReference type="FunFam" id="3.40.50.300:FF:001447">
    <property type="entry name" value="Ras-related protein Rab-1B"/>
    <property type="match status" value="1"/>
</dbReference>
<name>A0AAD7CNY8_MYCRO</name>
<keyword evidence="6" id="KW-1185">Reference proteome</keyword>
<dbReference type="GO" id="GO:0005525">
    <property type="term" value="F:GTP binding"/>
    <property type="evidence" value="ECO:0007669"/>
    <property type="project" value="UniProtKB-KW"/>
</dbReference>
<dbReference type="InterPro" id="IPR001806">
    <property type="entry name" value="Small_GTPase"/>
</dbReference>
<keyword evidence="4" id="KW-0636">Prenylation</keyword>
<dbReference type="Pfam" id="PF00071">
    <property type="entry name" value="Ras"/>
    <property type="match status" value="1"/>
</dbReference>
<dbReference type="Proteomes" id="UP001221757">
    <property type="component" value="Unassembled WGS sequence"/>
</dbReference>
<dbReference type="SMART" id="SM00173">
    <property type="entry name" value="RAS"/>
    <property type="match status" value="1"/>
</dbReference>
<evidence type="ECO:0000313" key="5">
    <source>
        <dbReference type="EMBL" id="KAJ7655469.1"/>
    </source>
</evidence>
<evidence type="ECO:0000256" key="4">
    <source>
        <dbReference type="ARBA" id="ARBA00023289"/>
    </source>
</evidence>
<dbReference type="PANTHER" id="PTHR47981:SF20">
    <property type="entry name" value="RAS-RELATED PROTEIN RAB-7A"/>
    <property type="match status" value="1"/>
</dbReference>
<dbReference type="NCBIfam" id="TIGR00231">
    <property type="entry name" value="small_GTP"/>
    <property type="match status" value="1"/>
</dbReference>
<dbReference type="SUPFAM" id="SSF52540">
    <property type="entry name" value="P-loop containing nucleoside triphosphate hydrolases"/>
    <property type="match status" value="1"/>
</dbReference>
<gene>
    <name evidence="5" type="ORF">B0H17DRAFT_903960</name>
</gene>
<evidence type="ECO:0000256" key="2">
    <source>
        <dbReference type="ARBA" id="ARBA00022741"/>
    </source>
</evidence>
<protein>
    <submittedName>
        <fullName evidence="5">P-loop containing nucleoside triphosphate hydrolase protein</fullName>
    </submittedName>
</protein>
<dbReference type="PANTHER" id="PTHR47981">
    <property type="entry name" value="RAB FAMILY"/>
    <property type="match status" value="1"/>
</dbReference>
<proteinExistence type="inferred from homology"/>
<dbReference type="GO" id="GO:0032889">
    <property type="term" value="P:regulation of vacuole fusion, non-autophagic"/>
    <property type="evidence" value="ECO:0007669"/>
    <property type="project" value="TreeGrafter"/>
</dbReference>
<dbReference type="InterPro" id="IPR027417">
    <property type="entry name" value="P-loop_NTPase"/>
</dbReference>